<keyword evidence="6" id="KW-1185">Reference proteome</keyword>
<dbReference type="KEGG" id="pbj:VN24_06115"/>
<reference evidence="6" key="2">
    <citation type="submission" date="2015-03" db="EMBL/GenBank/DDBJ databases">
        <title>Genome sequence of Paenibacillus beijingensis strain DSM 24997T.</title>
        <authorList>
            <person name="Kwak Y."/>
            <person name="Shin J.-H."/>
        </authorList>
    </citation>
    <scope>NUCLEOTIDE SEQUENCE [LARGE SCALE GENOMIC DNA]</scope>
    <source>
        <strain evidence="6">DSM 24997</strain>
    </source>
</reference>
<keyword evidence="1" id="KW-0805">Transcription regulation</keyword>
<evidence type="ECO:0000256" key="1">
    <source>
        <dbReference type="ARBA" id="ARBA00023015"/>
    </source>
</evidence>
<dbReference type="FunFam" id="1.10.10.10:FF:000186">
    <property type="entry name" value="AsnC family transcriptional regulator"/>
    <property type="match status" value="1"/>
</dbReference>
<evidence type="ECO:0000313" key="5">
    <source>
        <dbReference type="EMBL" id="AJY74228.1"/>
    </source>
</evidence>
<organism evidence="5 6">
    <name type="scientific">Paenibacillus beijingensis</name>
    <dbReference type="NCBI Taxonomy" id="1126833"/>
    <lineage>
        <taxon>Bacteria</taxon>
        <taxon>Bacillati</taxon>
        <taxon>Bacillota</taxon>
        <taxon>Bacilli</taxon>
        <taxon>Bacillales</taxon>
        <taxon>Paenibacillaceae</taxon>
        <taxon>Paenibacillus</taxon>
    </lineage>
</organism>
<dbReference type="PROSITE" id="PS50956">
    <property type="entry name" value="HTH_ASNC_2"/>
    <property type="match status" value="1"/>
</dbReference>
<keyword evidence="3" id="KW-0804">Transcription</keyword>
<dbReference type="SMART" id="SM00344">
    <property type="entry name" value="HTH_ASNC"/>
    <property type="match status" value="1"/>
</dbReference>
<dbReference type="STRING" id="1126833.VN24_06115"/>
<reference evidence="5 6" key="1">
    <citation type="journal article" date="2015" name="J. Biotechnol.">
        <title>Complete genome sequence of Paenibacillus beijingensis 7188(T) (=DSM 24997(T)), a novel rhizobacterium from jujube garden soil.</title>
        <authorList>
            <person name="Kwak Y."/>
            <person name="Shin J.H."/>
        </authorList>
    </citation>
    <scope>NUCLEOTIDE SEQUENCE [LARGE SCALE GENOMIC DNA]</scope>
    <source>
        <strain evidence="5 6">DSM 24997</strain>
    </source>
</reference>
<dbReference type="RefSeq" id="WP_045669664.1">
    <property type="nucleotide sequence ID" value="NZ_CP011058.1"/>
</dbReference>
<dbReference type="EMBL" id="CP011058">
    <property type="protein sequence ID" value="AJY74228.1"/>
    <property type="molecule type" value="Genomic_DNA"/>
</dbReference>
<dbReference type="GO" id="GO:0043200">
    <property type="term" value="P:response to amino acid"/>
    <property type="evidence" value="ECO:0007669"/>
    <property type="project" value="TreeGrafter"/>
</dbReference>
<gene>
    <name evidence="5" type="ORF">VN24_06115</name>
</gene>
<dbReference type="InterPro" id="IPR036390">
    <property type="entry name" value="WH_DNA-bd_sf"/>
</dbReference>
<dbReference type="InterPro" id="IPR011008">
    <property type="entry name" value="Dimeric_a/b-barrel"/>
</dbReference>
<dbReference type="GO" id="GO:0043565">
    <property type="term" value="F:sequence-specific DNA binding"/>
    <property type="evidence" value="ECO:0007669"/>
    <property type="project" value="InterPro"/>
</dbReference>
<dbReference type="HOGENOM" id="CLU_091233_3_1_9"/>
<accession>A0A0D5NH43</accession>
<protein>
    <recommendedName>
        <fullName evidence="4">HTH asnC-type domain-containing protein</fullName>
    </recommendedName>
</protein>
<dbReference type="InterPro" id="IPR019888">
    <property type="entry name" value="Tscrpt_reg_AsnC-like"/>
</dbReference>
<dbReference type="Gene3D" id="3.30.70.920">
    <property type="match status" value="1"/>
</dbReference>
<evidence type="ECO:0000259" key="4">
    <source>
        <dbReference type="PROSITE" id="PS50956"/>
    </source>
</evidence>
<dbReference type="PRINTS" id="PR00033">
    <property type="entry name" value="HTHASNC"/>
</dbReference>
<dbReference type="GO" id="GO:0005829">
    <property type="term" value="C:cytosol"/>
    <property type="evidence" value="ECO:0007669"/>
    <property type="project" value="TreeGrafter"/>
</dbReference>
<dbReference type="OrthoDB" id="34294at2"/>
<dbReference type="CDD" id="cd00090">
    <property type="entry name" value="HTH_ARSR"/>
    <property type="match status" value="1"/>
</dbReference>
<dbReference type="SUPFAM" id="SSF54909">
    <property type="entry name" value="Dimeric alpha+beta barrel"/>
    <property type="match status" value="1"/>
</dbReference>
<dbReference type="InterPro" id="IPR019885">
    <property type="entry name" value="Tscrpt_reg_HTH_AsnC-type_CS"/>
</dbReference>
<proteinExistence type="predicted"/>
<dbReference type="PROSITE" id="PS00519">
    <property type="entry name" value="HTH_ASNC_1"/>
    <property type="match status" value="1"/>
</dbReference>
<dbReference type="Pfam" id="PF13412">
    <property type="entry name" value="HTH_24"/>
    <property type="match status" value="1"/>
</dbReference>
<feature type="domain" description="HTH asnC-type" evidence="4">
    <location>
        <begin position="3"/>
        <end position="64"/>
    </location>
</feature>
<dbReference type="InterPro" id="IPR011991">
    <property type="entry name" value="ArsR-like_HTH"/>
</dbReference>
<dbReference type="InterPro" id="IPR000485">
    <property type="entry name" value="AsnC-type_HTH_dom"/>
</dbReference>
<dbReference type="Gene3D" id="1.10.10.10">
    <property type="entry name" value="Winged helix-like DNA-binding domain superfamily/Winged helix DNA-binding domain"/>
    <property type="match status" value="1"/>
</dbReference>
<dbReference type="AlphaFoldDB" id="A0A0D5NH43"/>
<sequence length="151" mass="17199">MKIDETDLSILDVLSKDSRLSLREIAKQVNLSPPSVAERVRKLESQGVIDKYTITVNREKLGLTLDCMIEVTIKNGEYDKFKRFVEKHPRAVFCYRVAGRACFFVKLSVTGLQEIEAFIDEVAQYAVACTHIIFSEVSLSTDMKQQFDISE</sequence>
<dbReference type="Proteomes" id="UP000032633">
    <property type="component" value="Chromosome"/>
</dbReference>
<dbReference type="PANTHER" id="PTHR30154:SF53">
    <property type="entry name" value="HTH-TYPE TRANSCRIPTIONAL REGULATOR LRPC"/>
    <property type="match status" value="1"/>
</dbReference>
<name>A0A0D5NH43_9BACL</name>
<dbReference type="PATRIC" id="fig|1126833.4.peg.1329"/>
<dbReference type="InterPro" id="IPR019887">
    <property type="entry name" value="Tscrpt_reg_AsnC/Lrp_C"/>
</dbReference>
<evidence type="ECO:0000256" key="3">
    <source>
        <dbReference type="ARBA" id="ARBA00023163"/>
    </source>
</evidence>
<evidence type="ECO:0000313" key="6">
    <source>
        <dbReference type="Proteomes" id="UP000032633"/>
    </source>
</evidence>
<dbReference type="Pfam" id="PF01037">
    <property type="entry name" value="AsnC_trans_reg"/>
    <property type="match status" value="1"/>
</dbReference>
<dbReference type="InterPro" id="IPR036388">
    <property type="entry name" value="WH-like_DNA-bd_sf"/>
</dbReference>
<dbReference type="SUPFAM" id="SSF46785">
    <property type="entry name" value="Winged helix' DNA-binding domain"/>
    <property type="match status" value="1"/>
</dbReference>
<keyword evidence="2" id="KW-0238">DNA-binding</keyword>
<dbReference type="PANTHER" id="PTHR30154">
    <property type="entry name" value="LEUCINE-RESPONSIVE REGULATORY PROTEIN"/>
    <property type="match status" value="1"/>
</dbReference>
<evidence type="ECO:0000256" key="2">
    <source>
        <dbReference type="ARBA" id="ARBA00023125"/>
    </source>
</evidence>